<dbReference type="InParanoid" id="B9TQ75"/>
<organism evidence="1 2">
    <name type="scientific">Ricinus communis</name>
    <name type="common">Castor bean</name>
    <dbReference type="NCBI Taxonomy" id="3988"/>
    <lineage>
        <taxon>Eukaryota</taxon>
        <taxon>Viridiplantae</taxon>
        <taxon>Streptophyta</taxon>
        <taxon>Embryophyta</taxon>
        <taxon>Tracheophyta</taxon>
        <taxon>Spermatophyta</taxon>
        <taxon>Magnoliopsida</taxon>
        <taxon>eudicotyledons</taxon>
        <taxon>Gunneridae</taxon>
        <taxon>Pentapetalae</taxon>
        <taxon>rosids</taxon>
        <taxon>fabids</taxon>
        <taxon>Malpighiales</taxon>
        <taxon>Euphorbiaceae</taxon>
        <taxon>Acalyphoideae</taxon>
        <taxon>Acalypheae</taxon>
        <taxon>Ricinus</taxon>
    </lineage>
</organism>
<reference evidence="2" key="1">
    <citation type="journal article" date="2010" name="Nat. Biotechnol.">
        <title>Draft genome sequence of the oilseed species Ricinus communis.</title>
        <authorList>
            <person name="Chan A.P."/>
            <person name="Crabtree J."/>
            <person name="Zhao Q."/>
            <person name="Lorenzi H."/>
            <person name="Orvis J."/>
            <person name="Puiu D."/>
            <person name="Melake-Berhan A."/>
            <person name="Jones K.M."/>
            <person name="Redman J."/>
            <person name="Chen G."/>
            <person name="Cahoon E.B."/>
            <person name="Gedil M."/>
            <person name="Stanke M."/>
            <person name="Haas B.J."/>
            <person name="Wortman J.R."/>
            <person name="Fraser-Liggett C.M."/>
            <person name="Ravel J."/>
            <person name="Rabinowicz P.D."/>
        </authorList>
    </citation>
    <scope>NUCLEOTIDE SEQUENCE [LARGE SCALE GENOMIC DNA]</scope>
    <source>
        <strain evidence="2">cv. Hale</strain>
    </source>
</reference>
<name>B9TQ75_RICCO</name>
<gene>
    <name evidence="1" type="ORF">RCOM_2138570</name>
</gene>
<dbReference type="EMBL" id="EQ998159">
    <property type="protein sequence ID" value="EEF21989.1"/>
    <property type="molecule type" value="Genomic_DNA"/>
</dbReference>
<evidence type="ECO:0000313" key="1">
    <source>
        <dbReference type="EMBL" id="EEF21989.1"/>
    </source>
</evidence>
<dbReference type="Proteomes" id="UP000008311">
    <property type="component" value="Unassembled WGS sequence"/>
</dbReference>
<protein>
    <submittedName>
        <fullName evidence="1">Uncharacterized protein</fullName>
    </submittedName>
</protein>
<evidence type="ECO:0000313" key="2">
    <source>
        <dbReference type="Proteomes" id="UP000008311"/>
    </source>
</evidence>
<keyword evidence="2" id="KW-1185">Reference proteome</keyword>
<dbReference type="AlphaFoldDB" id="B9TQ75"/>
<accession>B9TQ75</accession>
<sequence>LALRTHFPCHARHLGRERRQLFHHRVRRGRRAQVLALQRVAVHFQRHRLRQIAFRDGADDARHFRRRAHEVVDQRIDRADDGGPAAHDAGHGRALRQVAFAADDARHLGDRLDHLFLGLDDVVQGIGDLAGHAGPVGRHAYREVAFFQRHQRGQQQLDIKLFSHVGHVIH</sequence>
<feature type="non-terminal residue" evidence="1">
    <location>
        <position position="1"/>
    </location>
</feature>
<proteinExistence type="predicted"/>